<keyword evidence="5" id="KW-0472">Membrane</keyword>
<name>A0A0L0FR03_9EUKA</name>
<dbReference type="GO" id="GO:0008270">
    <property type="term" value="F:zinc ion binding"/>
    <property type="evidence" value="ECO:0007669"/>
    <property type="project" value="UniProtKB-KW"/>
</dbReference>
<dbReference type="EMBL" id="KQ242488">
    <property type="protein sequence ID" value="KNC78438.1"/>
    <property type="molecule type" value="Genomic_DNA"/>
</dbReference>
<accession>A0A0L0FR03</accession>
<keyword evidence="9" id="KW-1185">Reference proteome</keyword>
<evidence type="ECO:0000259" key="7">
    <source>
        <dbReference type="PROSITE" id="PS50089"/>
    </source>
</evidence>
<keyword evidence="1" id="KW-0479">Metal-binding</keyword>
<sequence length="354" mass="39135">MIIPFLASILAAPFCVTATHSLADVHISSPEAPLGHVSGIYIPSTPQNSVRNERLIAGTFTNDCEIELSSKDLNSTWVLFVEYSDNCSIEKALSTEAAGFIFISSLTASEGNIYGSAVPSVLISSSSGKELSEAINRTAQPLFATFLEFSKPLKIMTPSHVSKTLFDIGIVLGVVLFLSVLLALTIWTRKKRRNAIVAAVVDSEKRQERKTADALKALPIIEYKYKPQKDQMIARRTSPPYKQIPGKVYVHPRQSTCIDVDSTVPKDKIEEEEADCCAICYDDFANGDTQRQLPCDHSRMFHLGCVDKWLLLNRKCPICKMNFMYPSGVGRYKKATNTDGTEIDIESGIQTSLR</sequence>
<feature type="transmembrane region" description="Helical" evidence="5">
    <location>
        <begin position="165"/>
        <end position="187"/>
    </location>
</feature>
<dbReference type="InterPro" id="IPR052788">
    <property type="entry name" value="RING-type_E3_ligase_ATL"/>
</dbReference>
<feature type="chain" id="PRO_5005538746" description="RING-type domain-containing protein" evidence="6">
    <location>
        <begin position="19"/>
        <end position="354"/>
    </location>
</feature>
<dbReference type="Gene3D" id="3.30.40.10">
    <property type="entry name" value="Zinc/RING finger domain, C3HC4 (zinc finger)"/>
    <property type="match status" value="1"/>
</dbReference>
<dbReference type="Pfam" id="PF13639">
    <property type="entry name" value="zf-RING_2"/>
    <property type="match status" value="1"/>
</dbReference>
<feature type="domain" description="RING-type" evidence="7">
    <location>
        <begin position="277"/>
        <end position="320"/>
    </location>
</feature>
<organism evidence="8 9">
    <name type="scientific">Sphaeroforma arctica JP610</name>
    <dbReference type="NCBI Taxonomy" id="667725"/>
    <lineage>
        <taxon>Eukaryota</taxon>
        <taxon>Ichthyosporea</taxon>
        <taxon>Ichthyophonida</taxon>
        <taxon>Sphaeroforma</taxon>
    </lineage>
</organism>
<proteinExistence type="predicted"/>
<evidence type="ECO:0000313" key="9">
    <source>
        <dbReference type="Proteomes" id="UP000054560"/>
    </source>
</evidence>
<keyword evidence="5" id="KW-1133">Transmembrane helix</keyword>
<keyword evidence="3" id="KW-0862">Zinc</keyword>
<dbReference type="PANTHER" id="PTHR45798">
    <property type="entry name" value="RING-H2 FINGER PROTEIN ATL61-RELATED-RELATED"/>
    <property type="match status" value="1"/>
</dbReference>
<dbReference type="PANTHER" id="PTHR45798:SF88">
    <property type="entry name" value="RING-H2 FINGER PROTEIN ATL61-RELATED"/>
    <property type="match status" value="1"/>
</dbReference>
<evidence type="ECO:0000256" key="2">
    <source>
        <dbReference type="ARBA" id="ARBA00022771"/>
    </source>
</evidence>
<dbReference type="SUPFAM" id="SSF57850">
    <property type="entry name" value="RING/U-box"/>
    <property type="match status" value="1"/>
</dbReference>
<dbReference type="eggNOG" id="KOG0800">
    <property type="taxonomic scope" value="Eukaryota"/>
</dbReference>
<evidence type="ECO:0000256" key="3">
    <source>
        <dbReference type="ARBA" id="ARBA00022833"/>
    </source>
</evidence>
<dbReference type="STRING" id="667725.A0A0L0FR03"/>
<evidence type="ECO:0000256" key="1">
    <source>
        <dbReference type="ARBA" id="ARBA00022723"/>
    </source>
</evidence>
<evidence type="ECO:0000256" key="4">
    <source>
        <dbReference type="PROSITE-ProRule" id="PRU00175"/>
    </source>
</evidence>
<protein>
    <recommendedName>
        <fullName evidence="7">RING-type domain-containing protein</fullName>
    </recommendedName>
</protein>
<feature type="signal peptide" evidence="6">
    <location>
        <begin position="1"/>
        <end position="18"/>
    </location>
</feature>
<dbReference type="SMART" id="SM00184">
    <property type="entry name" value="RING"/>
    <property type="match status" value="1"/>
</dbReference>
<keyword evidence="2 4" id="KW-0863">Zinc-finger</keyword>
<dbReference type="InterPro" id="IPR013083">
    <property type="entry name" value="Znf_RING/FYVE/PHD"/>
</dbReference>
<keyword evidence="5" id="KW-0812">Transmembrane</keyword>
<dbReference type="Proteomes" id="UP000054560">
    <property type="component" value="Unassembled WGS sequence"/>
</dbReference>
<dbReference type="RefSeq" id="XP_014152340.1">
    <property type="nucleotide sequence ID" value="XM_014296865.1"/>
</dbReference>
<evidence type="ECO:0000313" key="8">
    <source>
        <dbReference type="EMBL" id="KNC78438.1"/>
    </source>
</evidence>
<dbReference type="OrthoDB" id="6655791at2759"/>
<keyword evidence="6" id="KW-0732">Signal</keyword>
<reference evidence="8 9" key="1">
    <citation type="submission" date="2011-02" db="EMBL/GenBank/DDBJ databases">
        <title>The Genome Sequence of Sphaeroforma arctica JP610.</title>
        <authorList>
            <consortium name="The Broad Institute Genome Sequencing Platform"/>
            <person name="Russ C."/>
            <person name="Cuomo C."/>
            <person name="Young S.K."/>
            <person name="Zeng Q."/>
            <person name="Gargeya S."/>
            <person name="Alvarado L."/>
            <person name="Berlin A."/>
            <person name="Chapman S.B."/>
            <person name="Chen Z."/>
            <person name="Freedman E."/>
            <person name="Gellesch M."/>
            <person name="Goldberg J."/>
            <person name="Griggs A."/>
            <person name="Gujja S."/>
            <person name="Heilman E."/>
            <person name="Heiman D."/>
            <person name="Howarth C."/>
            <person name="Mehta T."/>
            <person name="Neiman D."/>
            <person name="Pearson M."/>
            <person name="Roberts A."/>
            <person name="Saif S."/>
            <person name="Shea T."/>
            <person name="Shenoy N."/>
            <person name="Sisk P."/>
            <person name="Stolte C."/>
            <person name="Sykes S."/>
            <person name="White J."/>
            <person name="Yandava C."/>
            <person name="Burger G."/>
            <person name="Gray M.W."/>
            <person name="Holland P.W.H."/>
            <person name="King N."/>
            <person name="Lang F.B.F."/>
            <person name="Roger A.J."/>
            <person name="Ruiz-Trillo I."/>
            <person name="Haas B."/>
            <person name="Nusbaum C."/>
            <person name="Birren B."/>
        </authorList>
    </citation>
    <scope>NUCLEOTIDE SEQUENCE [LARGE SCALE GENOMIC DNA]</scope>
    <source>
        <strain evidence="8 9">JP610</strain>
    </source>
</reference>
<dbReference type="GeneID" id="25909630"/>
<evidence type="ECO:0000256" key="5">
    <source>
        <dbReference type="SAM" id="Phobius"/>
    </source>
</evidence>
<dbReference type="InterPro" id="IPR001841">
    <property type="entry name" value="Znf_RING"/>
</dbReference>
<dbReference type="PROSITE" id="PS50089">
    <property type="entry name" value="ZF_RING_2"/>
    <property type="match status" value="1"/>
</dbReference>
<gene>
    <name evidence="8" type="ORF">SARC_09126</name>
</gene>
<evidence type="ECO:0000256" key="6">
    <source>
        <dbReference type="SAM" id="SignalP"/>
    </source>
</evidence>
<dbReference type="AlphaFoldDB" id="A0A0L0FR03"/>